<reference evidence="2 3" key="1">
    <citation type="submission" date="2018-05" db="EMBL/GenBank/DDBJ databases">
        <title>Acuticoccus sediminis sp. nov., isolated from deep-sea sediment of Indian Ocean.</title>
        <authorList>
            <person name="Liu X."/>
            <person name="Lai Q."/>
            <person name="Du Y."/>
            <person name="Sun F."/>
            <person name="Zhang X."/>
            <person name="Wang S."/>
            <person name="Shao Z."/>
        </authorList>
    </citation>
    <scope>NUCLEOTIDE SEQUENCE [LARGE SCALE GENOMIC DNA]</scope>
    <source>
        <strain evidence="2 3">PTG4-2</strain>
    </source>
</reference>
<dbReference type="GO" id="GO:0003677">
    <property type="term" value="F:DNA binding"/>
    <property type="evidence" value="ECO:0007669"/>
    <property type="project" value="InterPro"/>
</dbReference>
<dbReference type="EMBL" id="QHHQ01000002">
    <property type="protein sequence ID" value="RAI01930.1"/>
    <property type="molecule type" value="Genomic_DNA"/>
</dbReference>
<sequence length="305" mass="34182">MRMEHSVSREAVRIGERLRAFRVGSGLTVDEVADRLSLSRAAVYRFEKEGIQRIETLERVARMMNISVGALLGVSVEYATNPVEFFERLRQLEASADWLFVAFGPAYLLTGDAWDRALMRYFADFHPLIHGDRAANEKALANLMKVLARRKRAFRARPPAFTNIVEAADVEHLAVHGFGEGANFALDDRQTHRRIALEELEQLAQMLERPPLNNQIGVLFDSLPSTSFSLARREGSTTLTISPFRLGARPSLRNGVSMITSAREAVELHMDLAHDLWRRSVIGEKAAAFVRDTVATALRESPLAN</sequence>
<gene>
    <name evidence="2" type="ORF">DLJ53_11100</name>
</gene>
<organism evidence="2 3">
    <name type="scientific">Acuticoccus sediminis</name>
    <dbReference type="NCBI Taxonomy" id="2184697"/>
    <lineage>
        <taxon>Bacteria</taxon>
        <taxon>Pseudomonadati</taxon>
        <taxon>Pseudomonadota</taxon>
        <taxon>Alphaproteobacteria</taxon>
        <taxon>Hyphomicrobiales</taxon>
        <taxon>Amorphaceae</taxon>
        <taxon>Acuticoccus</taxon>
    </lineage>
</organism>
<comment type="caution">
    <text evidence="2">The sequence shown here is derived from an EMBL/GenBank/DDBJ whole genome shotgun (WGS) entry which is preliminary data.</text>
</comment>
<accession>A0A8B2NZE2</accession>
<dbReference type="InterPro" id="IPR001387">
    <property type="entry name" value="Cro/C1-type_HTH"/>
</dbReference>
<dbReference type="SUPFAM" id="SSF47413">
    <property type="entry name" value="lambda repressor-like DNA-binding domains"/>
    <property type="match status" value="1"/>
</dbReference>
<dbReference type="Gene3D" id="1.10.260.40">
    <property type="entry name" value="lambda repressor-like DNA-binding domains"/>
    <property type="match status" value="1"/>
</dbReference>
<evidence type="ECO:0000313" key="3">
    <source>
        <dbReference type="Proteomes" id="UP000249590"/>
    </source>
</evidence>
<name>A0A8B2NZE2_9HYPH</name>
<dbReference type="PROSITE" id="PS50943">
    <property type="entry name" value="HTH_CROC1"/>
    <property type="match status" value="1"/>
</dbReference>
<dbReference type="Pfam" id="PF13560">
    <property type="entry name" value="HTH_31"/>
    <property type="match status" value="1"/>
</dbReference>
<dbReference type="RefSeq" id="WP_111345160.1">
    <property type="nucleotide sequence ID" value="NZ_JAIWKD010000002.1"/>
</dbReference>
<protein>
    <submittedName>
        <fullName evidence="2">Transcriptional regulator</fullName>
    </submittedName>
</protein>
<dbReference type="InterPro" id="IPR010982">
    <property type="entry name" value="Lambda_DNA-bd_dom_sf"/>
</dbReference>
<proteinExistence type="predicted"/>
<keyword evidence="3" id="KW-1185">Reference proteome</keyword>
<evidence type="ECO:0000313" key="2">
    <source>
        <dbReference type="EMBL" id="RAI01930.1"/>
    </source>
</evidence>
<dbReference type="CDD" id="cd00093">
    <property type="entry name" value="HTH_XRE"/>
    <property type="match status" value="1"/>
</dbReference>
<dbReference type="Proteomes" id="UP000249590">
    <property type="component" value="Unassembled WGS sequence"/>
</dbReference>
<dbReference type="AlphaFoldDB" id="A0A8B2NZE2"/>
<dbReference type="SMART" id="SM00530">
    <property type="entry name" value="HTH_XRE"/>
    <property type="match status" value="1"/>
</dbReference>
<evidence type="ECO:0000259" key="1">
    <source>
        <dbReference type="PROSITE" id="PS50943"/>
    </source>
</evidence>
<feature type="domain" description="HTH cro/C1-type" evidence="1">
    <location>
        <begin position="18"/>
        <end position="71"/>
    </location>
</feature>